<keyword evidence="4" id="KW-1185">Reference proteome</keyword>
<dbReference type="EMBL" id="QXDJ01000007">
    <property type="protein sequence ID" value="RII32387.1"/>
    <property type="molecule type" value="Genomic_DNA"/>
</dbReference>
<dbReference type="InterPro" id="IPR006059">
    <property type="entry name" value="SBP"/>
</dbReference>
<dbReference type="OrthoDB" id="9768630at2"/>
<dbReference type="AlphaFoldDB" id="A0A1V4IVQ7"/>
<dbReference type="EMBL" id="MZGT01000014">
    <property type="protein sequence ID" value="OPJ64112.1"/>
    <property type="molecule type" value="Genomic_DNA"/>
</dbReference>
<keyword evidence="1" id="KW-1133">Transmembrane helix</keyword>
<protein>
    <submittedName>
        <fullName evidence="3">Carbohydrate ABC transporter substrate-binding protein</fullName>
    </submittedName>
</protein>
<evidence type="ECO:0000313" key="2">
    <source>
        <dbReference type="EMBL" id="OPJ64112.1"/>
    </source>
</evidence>
<dbReference type="Proteomes" id="UP000265930">
    <property type="component" value="Unassembled WGS sequence"/>
</dbReference>
<keyword evidence="1" id="KW-0472">Membrane</keyword>
<dbReference type="Proteomes" id="UP000191056">
    <property type="component" value="Unassembled WGS sequence"/>
</dbReference>
<reference evidence="2 4" key="1">
    <citation type="submission" date="2017-03" db="EMBL/GenBank/DDBJ databases">
        <title>Genome sequence of Clostridium chromiireducens DSM 23318.</title>
        <authorList>
            <person name="Poehlein A."/>
            <person name="Daniel R."/>
        </authorList>
    </citation>
    <scope>NUCLEOTIDE SEQUENCE [LARGE SCALE GENOMIC DNA]</scope>
    <source>
        <strain evidence="2 4">DSM 23318</strain>
    </source>
</reference>
<evidence type="ECO:0000313" key="3">
    <source>
        <dbReference type="EMBL" id="RII32387.1"/>
    </source>
</evidence>
<feature type="transmembrane region" description="Helical" evidence="1">
    <location>
        <begin position="7"/>
        <end position="25"/>
    </location>
</feature>
<sequence length="382" mass="44143">MKNKIKYAILFSALLVIGIISINLFQPNKDQQVKGSIELLVNENSYDYLVECANNFMKQNDKTTIVISRLENHNQIITSKTEDKVKNKVPNIAQIDRYDFEQLKLNGYEYYNKDNKLLSDYAKNFSKYRVSQVKYGENAIGIPLTSKPLAFYVREDMLRKYGYKKESMNTWEDVIRIGKDIYTKSQGKVSIINATGQDYEDLLDLITMEILSDNEKNMDVIKSEVQAMMKNLKDNNVLNFQEDGEFLARISSINAIREIMALNEPCEWSAGNVPSLKPGTNKFFASEGDNLIILNQNNDNEKLIEKFITYVITNNKEAIKYVEEGRFFSSYLSTYNNKEIENPVKNFIGNSPLLILSNIEEKAPEISDYDKYIKLKQELRTQ</sequence>
<dbReference type="RefSeq" id="WP_079438941.1">
    <property type="nucleotide sequence ID" value="NZ_JBLZIA010000008.1"/>
</dbReference>
<dbReference type="STRING" id="225345.CLCHR_13660"/>
<organism evidence="2 4">
    <name type="scientific">Clostridium chromiireducens</name>
    <dbReference type="NCBI Taxonomy" id="225345"/>
    <lineage>
        <taxon>Bacteria</taxon>
        <taxon>Bacillati</taxon>
        <taxon>Bacillota</taxon>
        <taxon>Clostridia</taxon>
        <taxon>Eubacteriales</taxon>
        <taxon>Clostridiaceae</taxon>
        <taxon>Clostridium</taxon>
    </lineage>
</organism>
<keyword evidence="1" id="KW-0812">Transmembrane</keyword>
<evidence type="ECO:0000313" key="4">
    <source>
        <dbReference type="Proteomes" id="UP000191056"/>
    </source>
</evidence>
<dbReference type="Gene3D" id="3.40.190.10">
    <property type="entry name" value="Periplasmic binding protein-like II"/>
    <property type="match status" value="1"/>
</dbReference>
<gene>
    <name evidence="2" type="ORF">CLCHR_13660</name>
    <name evidence="3" type="ORF">D2A34_22170</name>
</gene>
<name>A0A1V4IVQ7_9CLOT</name>
<evidence type="ECO:0000256" key="1">
    <source>
        <dbReference type="SAM" id="Phobius"/>
    </source>
</evidence>
<evidence type="ECO:0000313" key="5">
    <source>
        <dbReference type="Proteomes" id="UP000265930"/>
    </source>
</evidence>
<comment type="caution">
    <text evidence="2">The sequence shown here is derived from an EMBL/GenBank/DDBJ whole genome shotgun (WGS) entry which is preliminary data.</text>
</comment>
<dbReference type="Pfam" id="PF01547">
    <property type="entry name" value="SBP_bac_1"/>
    <property type="match status" value="1"/>
</dbReference>
<proteinExistence type="predicted"/>
<dbReference type="SUPFAM" id="SSF53850">
    <property type="entry name" value="Periplasmic binding protein-like II"/>
    <property type="match status" value="1"/>
</dbReference>
<accession>A0A1V4IVQ7</accession>
<reference evidence="3 5" key="2">
    <citation type="submission" date="2018-08" db="EMBL/GenBank/DDBJ databases">
        <title>Genome of Clostridium chromiireducens C1, DSM12136.</title>
        <authorList>
            <person name="Xing M."/>
            <person name="Wei Y."/>
            <person name="Ang E.L."/>
            <person name="Zhao H."/>
            <person name="Zhang Y."/>
        </authorList>
    </citation>
    <scope>NUCLEOTIDE SEQUENCE [LARGE SCALE GENOMIC DNA]</scope>
    <source>
        <strain evidence="3 5">C1</strain>
    </source>
</reference>